<sequence>MNYVSQILSYISSTPDITEIYLVPKAPPVDKKDGKLIKITDNVFTPEDVRDTLLALKSYASPLLGPLGSEGTFSFGIQNVGRLRVSYVTQRGSYVVNIVKIPYQVPLLENVCQDPKTVQHIDELIRLYTSGIVLVLGNSHARVSTFVYSFLQHISRNYQKIILVLEKPLSFLLKHDKSLVIQREVGLDTPTFEEGLRDVAYVNPDIVYVSYREILLAEEVLHIINVVDLNTLVIFHSPYMSEEAVLKSFERHKKLVRSVIKVGPSDDGKLSIAITNTAP</sequence>
<name>D3DIG1_HYDTT</name>
<dbReference type="KEGG" id="hth:HTH_1159"/>
<dbReference type="RefSeq" id="WP_012963793.1">
    <property type="nucleotide sequence ID" value="NC_013799.1"/>
</dbReference>
<keyword evidence="2" id="KW-1185">Reference proteome</keyword>
<dbReference type="EMBL" id="AP011112">
    <property type="protein sequence ID" value="BAI69613.1"/>
    <property type="molecule type" value="Genomic_DNA"/>
</dbReference>
<protein>
    <submittedName>
        <fullName evidence="1">Twitching mobility protein</fullName>
    </submittedName>
</protein>
<dbReference type="SUPFAM" id="SSF52540">
    <property type="entry name" value="P-loop containing nucleoside triphosphate hydrolases"/>
    <property type="match status" value="1"/>
</dbReference>
<accession>D3DIG1</accession>
<dbReference type="STRING" id="608538.HTH_1159"/>
<organism evidence="1 2">
    <name type="scientific">Hydrogenobacter thermophilus (strain DSM 6534 / IAM 12695 / TK-6)</name>
    <dbReference type="NCBI Taxonomy" id="608538"/>
    <lineage>
        <taxon>Bacteria</taxon>
        <taxon>Pseudomonadati</taxon>
        <taxon>Aquificota</taxon>
        <taxon>Aquificia</taxon>
        <taxon>Aquificales</taxon>
        <taxon>Aquificaceae</taxon>
        <taxon>Hydrogenobacter</taxon>
    </lineage>
</organism>
<dbReference type="KEGG" id="hte:Hydth_1151"/>
<dbReference type="OrthoDB" id="11439at2"/>
<dbReference type="Gene3D" id="3.30.450.90">
    <property type="match status" value="1"/>
</dbReference>
<evidence type="ECO:0000313" key="1">
    <source>
        <dbReference type="EMBL" id="BAI69613.1"/>
    </source>
</evidence>
<dbReference type="Gene3D" id="3.40.50.300">
    <property type="entry name" value="P-loop containing nucleotide triphosphate hydrolases"/>
    <property type="match status" value="1"/>
</dbReference>
<dbReference type="Proteomes" id="UP000002574">
    <property type="component" value="Chromosome"/>
</dbReference>
<gene>
    <name evidence="1" type="primary">pilT3</name>
    <name evidence="1" type="ordered locus">HTH_1159</name>
</gene>
<dbReference type="eggNOG" id="COG2805">
    <property type="taxonomic scope" value="Bacteria"/>
</dbReference>
<reference evidence="1 2" key="1">
    <citation type="journal article" date="2010" name="J. Bacteriol.">
        <title>Complete genome sequence of the thermophilic, obligately chemolithoautotrophic hydrogen-oxidizing bacterium Hydrogenobacter thermophilus TK-6.</title>
        <authorList>
            <person name="Arai H."/>
            <person name="Kanbe H."/>
            <person name="Ishii M."/>
            <person name="Igarashi Y."/>
        </authorList>
    </citation>
    <scope>NUCLEOTIDE SEQUENCE [LARGE SCALE GENOMIC DNA]</scope>
    <source>
        <strain evidence="2">DSM 6534 / IAM 12695 / TK-6 [Tokyo]</strain>
    </source>
</reference>
<proteinExistence type="predicted"/>
<dbReference type="AlphaFoldDB" id="D3DIG1"/>
<dbReference type="InterPro" id="IPR027417">
    <property type="entry name" value="P-loop_NTPase"/>
</dbReference>
<evidence type="ECO:0000313" key="2">
    <source>
        <dbReference type="Proteomes" id="UP000002574"/>
    </source>
</evidence>